<reference evidence="2 3" key="1">
    <citation type="journal article" date="2023" name="Commun. Biol.">
        <title>Reorganization of the ancestral sex-determining regions during the evolution of trioecy in Pleodorina starrii.</title>
        <authorList>
            <person name="Takahashi K."/>
            <person name="Suzuki S."/>
            <person name="Kawai-Toyooka H."/>
            <person name="Yamamoto K."/>
            <person name="Hamaji T."/>
            <person name="Ootsuki R."/>
            <person name="Yamaguchi H."/>
            <person name="Kawachi M."/>
            <person name="Higashiyama T."/>
            <person name="Nozaki H."/>
        </authorList>
    </citation>
    <scope>NUCLEOTIDE SEQUENCE [LARGE SCALE GENOMIC DNA]</scope>
    <source>
        <strain evidence="2 3">NIES-4479</strain>
    </source>
</reference>
<feature type="region of interest" description="Disordered" evidence="1">
    <location>
        <begin position="1297"/>
        <end position="1331"/>
    </location>
</feature>
<feature type="region of interest" description="Disordered" evidence="1">
    <location>
        <begin position="424"/>
        <end position="455"/>
    </location>
</feature>
<feature type="region of interest" description="Disordered" evidence="1">
    <location>
        <begin position="320"/>
        <end position="389"/>
    </location>
</feature>
<dbReference type="PANTHER" id="PTHR24216">
    <property type="entry name" value="PAXILLIN-RELATED"/>
    <property type="match status" value="1"/>
</dbReference>
<dbReference type="PANTHER" id="PTHR24216:SF65">
    <property type="entry name" value="PAXILLIN-LIKE PROTEIN 1"/>
    <property type="match status" value="1"/>
</dbReference>
<dbReference type="OrthoDB" id="563748at2759"/>
<evidence type="ECO:0000313" key="2">
    <source>
        <dbReference type="EMBL" id="GLC50895.1"/>
    </source>
</evidence>
<accession>A0A9W6F025</accession>
<keyword evidence="3" id="KW-1185">Reference proteome</keyword>
<evidence type="ECO:0008006" key="4">
    <source>
        <dbReference type="Google" id="ProtNLM"/>
    </source>
</evidence>
<protein>
    <recommendedName>
        <fullName evidence="4">MYND-type domain-containing protein</fullName>
    </recommendedName>
</protein>
<feature type="region of interest" description="Disordered" evidence="1">
    <location>
        <begin position="1184"/>
        <end position="1222"/>
    </location>
</feature>
<sequence>MTARRQRRLRQRCEVNRDSGYGLDAAVRIITDDDKMLKALSQLQSCLDRLGAAALHGTGSSRPLEPLPGHLQPPERPSTINLSTGDETEEWIQLQLKSARRAAELEMDAMKAASCLASVTDALVTVQAISPPLRAAAAAEARSLVVQLAESLAQLQRQQVLAASDASRAALAAGDLDGAAATAIRAHRAADVMLWAAYISGLRTLQEVDPAQRAASEALAALAAAAPSDASGMGKAVPVAARLAAASLPSPVNDACSRKTFIATVPASPSAQPTQCPGPTSGAEAGTARNPAALGEGSSTGTTPGAAAVCTSPRPFAWAVTSPAPEPKSAAQPFASAASAPAPQPTSTVPQPVSASTAPEPGPKSAAVQPSAAAPAPQAAAVHGQGMSEHIHDAATTPTAARGTSSPASAAASLSFAETGVAKLKSSDSGGASSSSSSSPGNSSSGGSCSSSAATAPLTRTEPAIAIGRALVHAAPTSGEAACCVDSVPVATPRLSHPSSPPGPTTGTEQSVWSALSHLADLADLTLADGKLPPAALHLAADAALAALEMPQSAWSRDIPIAWAVPKIRCGLVTLLSYAVRLVSEGKRHDCADLAVLEPDWIIILEALVKATDDVLEVRYGPAASAEHEVWVDVVRLLVRTDLVQCLSRVFVRMTSVGVEVEVVTAAEDAGPMAAAAWTTGAGAPAQGPAPDGGGGEGGAALRCNVLQLSCCLLRSLVFVVMGISKFAALERPDVREVVRLLRNAILRSGVLEHCVRWAALPLRFAAAPAHGGVGGGGAGAVGDDGEAFVPDSFEVAAAGFPIEAVLYAARCGSGHVPALAEILLSGPCMKHFLLLHAVSQLCAVDGGPDYGLPPGARLPPMPWLAEMRGGGAGDRFIGTEAHRGIESEVQGGCHLPAELMAMSFYWWALKSRARPCSDRALRAVCERTAIAAAASTFYAEDGAAAAAAGAATTGPPAVDAAGGFGPLRARFWPPEEAVALGLAAVDCAFALTRGRSAGYSRGLWAPVVAVASAAVRIRADYTVQLYMTDPRSPLQLLMALPLPSLGAVLTDAGAFPPQPGPDLAAALAAGYVPALELAIRYEARLAETSEERLLPVLQSVVWLLHNPPLMASFMAYGEPGAVASLLITMAKTSSRLLHISSETYKMRSFAKLAVLRAATSWDGSGSGPEDRFWWRRSIRGGGLRSGAEPSPLRSDANAPEPGPSVAGPGGGGGVNGVSSHGHDVHSRAAQLAPLHQLLLLAVFGLGRWLPLMAPVVTESGRPSRLEAPTVLWIDFWLPALVHAYLYSSRQPAAVSESDAAPSAPSSSSAAGEGGGHGEDDSDSGGDARTRREEAASWERLLLGTLDLPTLAAIAVQRLYGILERAPELMRTSIVPMYVTMLLHLLVAFPRQGRLLLQTPLVTDGRPEVPLLVWVQSKYKRRADGLSDTIRHFLELAPAVAAGGNPTAEDVARLRSAPECARAVRLGALLPPPCLVAAALPEMRLCANPMCANLEGEREASLRLTMPCEDGGGAVSYCCQGCKDAHGRTRRAAQCGGGPGGWGLGRGEGSGGVCA</sequence>
<feature type="region of interest" description="Disordered" evidence="1">
    <location>
        <begin position="267"/>
        <end position="308"/>
    </location>
</feature>
<comment type="caution">
    <text evidence="2">The sequence shown here is derived from an EMBL/GenBank/DDBJ whole genome shotgun (WGS) entry which is preliminary data.</text>
</comment>
<name>A0A9W6F025_9CHLO</name>
<feature type="compositionally biased region" description="Polar residues" evidence="1">
    <location>
        <begin position="267"/>
        <end position="278"/>
    </location>
</feature>
<feature type="compositionally biased region" description="Low complexity" evidence="1">
    <location>
        <begin position="427"/>
        <end position="452"/>
    </location>
</feature>
<gene>
    <name evidence="2" type="primary">PLEST008566</name>
    <name evidence="2" type="ORF">PLESTB_000444100</name>
</gene>
<organism evidence="2 3">
    <name type="scientific">Pleodorina starrii</name>
    <dbReference type="NCBI Taxonomy" id="330485"/>
    <lineage>
        <taxon>Eukaryota</taxon>
        <taxon>Viridiplantae</taxon>
        <taxon>Chlorophyta</taxon>
        <taxon>core chlorophytes</taxon>
        <taxon>Chlorophyceae</taxon>
        <taxon>CS clade</taxon>
        <taxon>Chlamydomonadales</taxon>
        <taxon>Volvocaceae</taxon>
        <taxon>Pleodorina</taxon>
    </lineage>
</organism>
<dbReference type="EMBL" id="BRXU01000004">
    <property type="protein sequence ID" value="GLC50895.1"/>
    <property type="molecule type" value="Genomic_DNA"/>
</dbReference>
<dbReference type="Proteomes" id="UP001165080">
    <property type="component" value="Unassembled WGS sequence"/>
</dbReference>
<proteinExistence type="predicted"/>
<evidence type="ECO:0000256" key="1">
    <source>
        <dbReference type="SAM" id="MobiDB-lite"/>
    </source>
</evidence>
<feature type="compositionally biased region" description="Low complexity" evidence="1">
    <location>
        <begin position="1297"/>
        <end position="1311"/>
    </location>
</feature>
<feature type="compositionally biased region" description="Low complexity" evidence="1">
    <location>
        <begin position="327"/>
        <end position="354"/>
    </location>
</feature>
<evidence type="ECO:0000313" key="3">
    <source>
        <dbReference type="Proteomes" id="UP001165080"/>
    </source>
</evidence>
<feature type="compositionally biased region" description="Low complexity" evidence="1">
    <location>
        <begin position="365"/>
        <end position="382"/>
    </location>
</feature>